<dbReference type="SUPFAM" id="SSF55811">
    <property type="entry name" value="Nudix"/>
    <property type="match status" value="1"/>
</dbReference>
<dbReference type="InterPro" id="IPR036390">
    <property type="entry name" value="WH_DNA-bd_sf"/>
</dbReference>
<proteinExistence type="predicted"/>
<protein>
    <submittedName>
        <fullName evidence="2">NUDIX hydrolase</fullName>
    </submittedName>
</protein>
<keyword evidence="3" id="KW-1185">Reference proteome</keyword>
<dbReference type="Pfam" id="PF21906">
    <property type="entry name" value="WHD_NrtR"/>
    <property type="match status" value="1"/>
</dbReference>
<evidence type="ECO:0000259" key="1">
    <source>
        <dbReference type="PROSITE" id="PS51462"/>
    </source>
</evidence>
<dbReference type="KEGG" id="pgin:FRZ67_21905"/>
<dbReference type="PANTHER" id="PTHR43736">
    <property type="entry name" value="ADP-RIBOSE PYROPHOSPHATASE"/>
    <property type="match status" value="1"/>
</dbReference>
<dbReference type="GO" id="GO:0016787">
    <property type="term" value="F:hydrolase activity"/>
    <property type="evidence" value="ECO:0007669"/>
    <property type="project" value="UniProtKB-KW"/>
</dbReference>
<sequence>MSTIDFVNDSALKKGIKEFLETAPHIYMAGVSVDTVIFGFHNDKLKALMLRFGNTPYFVLPGGYIMKEENLDDAALRILQERTGLKNIYLEQFYTSGNTSRSKEEVAMELTQKMIGTLPNSNWFAQRFVSVCYYALIDDTKVNPVTEVFFTEVKWFDVSKLPKVLYDHDVIINKALKRLQADLDEKLVGFNLMSETFTMGQLQKLYEAVYQKKFVRTNFQRKMLSMNVLERLEKQYNGKSHKAPYLYRFAESKK</sequence>
<dbReference type="Proteomes" id="UP000321533">
    <property type="component" value="Chromosome"/>
</dbReference>
<dbReference type="Gene3D" id="1.10.10.10">
    <property type="entry name" value="Winged helix-like DNA-binding domain superfamily/Winged helix DNA-binding domain"/>
    <property type="match status" value="1"/>
</dbReference>
<dbReference type="OrthoDB" id="9786141at2"/>
<dbReference type="CDD" id="cd18873">
    <property type="entry name" value="NUDIX_NadM_like"/>
    <property type="match status" value="1"/>
</dbReference>
<name>A0A5B8VEB4_9BACT</name>
<gene>
    <name evidence="2" type="ORF">FRZ67_21905</name>
</gene>
<feature type="domain" description="Nudix hydrolase" evidence="1">
    <location>
        <begin position="28"/>
        <end position="178"/>
    </location>
</feature>
<evidence type="ECO:0000313" key="2">
    <source>
        <dbReference type="EMBL" id="QEC69824.1"/>
    </source>
</evidence>
<dbReference type="PROSITE" id="PS51462">
    <property type="entry name" value="NUDIX"/>
    <property type="match status" value="1"/>
</dbReference>
<keyword evidence="2" id="KW-0378">Hydrolase</keyword>
<dbReference type="RefSeq" id="WP_147192700.1">
    <property type="nucleotide sequence ID" value="NZ_CP042435.1"/>
</dbReference>
<dbReference type="PANTHER" id="PTHR43736:SF4">
    <property type="entry name" value="SLR1690 PROTEIN"/>
    <property type="match status" value="1"/>
</dbReference>
<dbReference type="InterPro" id="IPR054105">
    <property type="entry name" value="WHD_NrtR"/>
</dbReference>
<dbReference type="Pfam" id="PF00293">
    <property type="entry name" value="NUDIX"/>
    <property type="match status" value="1"/>
</dbReference>
<evidence type="ECO:0000313" key="3">
    <source>
        <dbReference type="Proteomes" id="UP000321533"/>
    </source>
</evidence>
<dbReference type="InterPro" id="IPR000086">
    <property type="entry name" value="NUDIX_hydrolase_dom"/>
</dbReference>
<dbReference type="AlphaFoldDB" id="A0A5B8VEB4"/>
<dbReference type="EMBL" id="CP042435">
    <property type="protein sequence ID" value="QEC69824.1"/>
    <property type="molecule type" value="Genomic_DNA"/>
</dbReference>
<dbReference type="SUPFAM" id="SSF46785">
    <property type="entry name" value="Winged helix' DNA-binding domain"/>
    <property type="match status" value="1"/>
</dbReference>
<organism evidence="2 3">
    <name type="scientific">Panacibacter ginsenosidivorans</name>
    <dbReference type="NCBI Taxonomy" id="1813871"/>
    <lineage>
        <taxon>Bacteria</taxon>
        <taxon>Pseudomonadati</taxon>
        <taxon>Bacteroidota</taxon>
        <taxon>Chitinophagia</taxon>
        <taxon>Chitinophagales</taxon>
        <taxon>Chitinophagaceae</taxon>
        <taxon>Panacibacter</taxon>
    </lineage>
</organism>
<dbReference type="InterPro" id="IPR036388">
    <property type="entry name" value="WH-like_DNA-bd_sf"/>
</dbReference>
<dbReference type="Gene3D" id="3.90.79.10">
    <property type="entry name" value="Nucleoside Triphosphate Pyrophosphohydrolase"/>
    <property type="match status" value="1"/>
</dbReference>
<reference evidence="2 3" key="1">
    <citation type="journal article" date="2016" name="Int. J. Syst. Evol. Microbiol.">
        <title>Panacibacter ginsenosidivorans gen. nov., sp. nov., with ginsenoside converting activity isolated from soil of a ginseng field.</title>
        <authorList>
            <person name="Siddiqi M.Z."/>
            <person name="Muhammad Shafi S."/>
            <person name="Choi K.D."/>
            <person name="Im W.T."/>
        </authorList>
    </citation>
    <scope>NUCLEOTIDE SEQUENCE [LARGE SCALE GENOMIC DNA]</scope>
    <source>
        <strain evidence="2 3">Gsoil1550</strain>
    </source>
</reference>
<dbReference type="InterPro" id="IPR015797">
    <property type="entry name" value="NUDIX_hydrolase-like_dom_sf"/>
</dbReference>
<accession>A0A5B8VEB4</accession>